<accession>A0ABY9WP54</accession>
<gene>
    <name evidence="1" type="ORF">F0U60_16880</name>
</gene>
<reference evidence="1 2" key="1">
    <citation type="submission" date="2019-08" db="EMBL/GenBank/DDBJ databases">
        <title>Archangium and Cystobacter genomes.</title>
        <authorList>
            <person name="Chen I.-C.K."/>
            <person name="Wielgoss S."/>
        </authorList>
    </citation>
    <scope>NUCLEOTIDE SEQUENCE [LARGE SCALE GENOMIC DNA]</scope>
    <source>
        <strain evidence="1 2">Cbm 6</strain>
    </source>
</reference>
<keyword evidence="2" id="KW-1185">Reference proteome</keyword>
<dbReference type="Proteomes" id="UP001611383">
    <property type="component" value="Chromosome"/>
</dbReference>
<proteinExistence type="predicted"/>
<organism evidence="1 2">
    <name type="scientific">Archangium minus</name>
    <dbReference type="NCBI Taxonomy" id="83450"/>
    <lineage>
        <taxon>Bacteria</taxon>
        <taxon>Pseudomonadati</taxon>
        <taxon>Myxococcota</taxon>
        <taxon>Myxococcia</taxon>
        <taxon>Myxococcales</taxon>
        <taxon>Cystobacterineae</taxon>
        <taxon>Archangiaceae</taxon>
        <taxon>Archangium</taxon>
    </lineage>
</organism>
<sequence>MGTRAAPYFSFDDSHWPLLINRLVGDALSQEFEEFLAQAARSLSRNQPHVLLMDLSRAGGLSTHQRQRLAEWLQHHEERVERTLLGIAYVTQSPLIQLAMNVVLYMRRPAYPYILVSREDEALTWAVHRLEDAGMHASAARIRRDLGLVSEYHRTS</sequence>
<protein>
    <submittedName>
        <fullName evidence="1">STAS/SEC14 domain-containing protein</fullName>
    </submittedName>
</protein>
<dbReference type="EMBL" id="CP043494">
    <property type="protein sequence ID" value="WNG45587.1"/>
    <property type="molecule type" value="Genomic_DNA"/>
</dbReference>
<evidence type="ECO:0000313" key="2">
    <source>
        <dbReference type="Proteomes" id="UP001611383"/>
    </source>
</evidence>
<dbReference type="RefSeq" id="WP_395820718.1">
    <property type="nucleotide sequence ID" value="NZ_CP043494.1"/>
</dbReference>
<name>A0ABY9WP54_9BACT</name>
<evidence type="ECO:0000313" key="1">
    <source>
        <dbReference type="EMBL" id="WNG45587.1"/>
    </source>
</evidence>